<comment type="caution">
    <text evidence="5">The sequence shown here is derived from an EMBL/GenBank/DDBJ whole genome shotgun (WGS) entry which is preliminary data.</text>
</comment>
<evidence type="ECO:0000256" key="1">
    <source>
        <dbReference type="ARBA" id="ARBA00022729"/>
    </source>
</evidence>
<dbReference type="PROSITE" id="PS51257">
    <property type="entry name" value="PROKAR_LIPOPROTEIN"/>
    <property type="match status" value="1"/>
</dbReference>
<reference evidence="5 6" key="1">
    <citation type="submission" date="2019-07" db="EMBL/GenBank/DDBJ databases">
        <title>Insights of Desulfuromonas acetexigens electromicrobiology.</title>
        <authorList>
            <person name="Katuri K."/>
            <person name="Sapireddy V."/>
            <person name="Shaw D.R."/>
            <person name="Saikaly P."/>
        </authorList>
    </citation>
    <scope>NUCLEOTIDE SEQUENCE [LARGE SCALE GENOMIC DNA]</scope>
    <source>
        <strain evidence="5 6">2873</strain>
    </source>
</reference>
<dbReference type="Proteomes" id="UP000317155">
    <property type="component" value="Unassembled WGS sequence"/>
</dbReference>
<dbReference type="GO" id="GO:0005576">
    <property type="term" value="C:extracellular region"/>
    <property type="evidence" value="ECO:0007669"/>
    <property type="project" value="TreeGrafter"/>
</dbReference>
<dbReference type="InterPro" id="IPR001258">
    <property type="entry name" value="NHL_repeat"/>
</dbReference>
<evidence type="ECO:0000256" key="2">
    <source>
        <dbReference type="ARBA" id="ARBA00022737"/>
    </source>
</evidence>
<dbReference type="Pfam" id="PF17170">
    <property type="entry name" value="DUF5128"/>
    <property type="match status" value="1"/>
</dbReference>
<dbReference type="PANTHER" id="PTHR10680:SF28">
    <property type="entry name" value="SMP-30_GLUCONOLACTONASE_LRE-LIKE REGION DOMAIN-CONTAINING PROTEIN"/>
    <property type="match status" value="1"/>
</dbReference>
<feature type="repeat" description="NHL" evidence="4">
    <location>
        <begin position="209"/>
        <end position="252"/>
    </location>
</feature>
<keyword evidence="2" id="KW-0677">Repeat</keyword>
<evidence type="ECO:0000313" key="5">
    <source>
        <dbReference type="EMBL" id="TRO79785.1"/>
    </source>
</evidence>
<keyword evidence="3" id="KW-0325">Glycoprotein</keyword>
<dbReference type="SUPFAM" id="SSF101898">
    <property type="entry name" value="NHL repeat"/>
    <property type="match status" value="1"/>
</dbReference>
<dbReference type="InterPro" id="IPR011042">
    <property type="entry name" value="6-blade_b-propeller_TolB-like"/>
</dbReference>
<keyword evidence="6" id="KW-1185">Reference proteome</keyword>
<name>A0A550J973_9BACT</name>
<dbReference type="PANTHER" id="PTHR10680">
    <property type="entry name" value="PEPTIDYL-GLYCINE ALPHA-AMIDATING MONOOXYGENASE"/>
    <property type="match status" value="1"/>
</dbReference>
<proteinExistence type="predicted"/>
<feature type="repeat" description="NHL" evidence="4">
    <location>
        <begin position="170"/>
        <end position="205"/>
    </location>
</feature>
<dbReference type="PROSITE" id="PS51125">
    <property type="entry name" value="NHL"/>
    <property type="match status" value="3"/>
</dbReference>
<dbReference type="EMBL" id="VJVV01000009">
    <property type="protein sequence ID" value="TRO79785.1"/>
    <property type="molecule type" value="Genomic_DNA"/>
</dbReference>
<sequence length="374" mass="41727">MKKMERPFAGATRAVTKLILLFGLIFLSGCAAKEVDSRRYLWPIGGHSPKIEFIRTIASDRDVREGSESRVLEAILGIEETRGIFGSPYDVAVDGRGRIYVSDLAKRDVLILDLPNHQVRHFERPKHDELYFESPMALAVGRDDVVYVSDNQQGRVYLFGSDLRLRKVIGQGHLTRPVGLACDRERNLLYVADAGSHQVVVYDGNGEWLKSFGKRGSATGDFNYPLDLEVDTAGNLYVLDTMNARVQVFDTDGNFLRTFGERGTSLGSFHMAKGIAVDRSGHVYVTDGVGHRFVIFDLAGNHLMTLGGRTSTEGKLGLPGGFDMPKGIDADAEDGIWVVDTFNRMVHKYQFLNEKYLREHPIRSEEMALPGDLR</sequence>
<gene>
    <name evidence="5" type="ORF">FL622_12820</name>
</gene>
<dbReference type="Pfam" id="PF01436">
    <property type="entry name" value="NHL"/>
    <property type="match status" value="1"/>
</dbReference>
<keyword evidence="1" id="KW-0732">Signal</keyword>
<evidence type="ECO:0000256" key="3">
    <source>
        <dbReference type="ARBA" id="ARBA00023180"/>
    </source>
</evidence>
<feature type="repeat" description="NHL" evidence="4">
    <location>
        <begin position="256"/>
        <end position="299"/>
    </location>
</feature>
<organism evidence="5 6">
    <name type="scientific">Trichloromonas acetexigens</name>
    <dbReference type="NCBI Taxonomy" id="38815"/>
    <lineage>
        <taxon>Bacteria</taxon>
        <taxon>Pseudomonadati</taxon>
        <taxon>Thermodesulfobacteriota</taxon>
        <taxon>Desulfuromonadia</taxon>
        <taxon>Desulfuromonadales</taxon>
        <taxon>Trichloromonadaceae</taxon>
        <taxon>Trichloromonas</taxon>
    </lineage>
</organism>
<accession>A0A550J973</accession>
<evidence type="ECO:0000313" key="6">
    <source>
        <dbReference type="Proteomes" id="UP000317155"/>
    </source>
</evidence>
<dbReference type="Gene3D" id="2.120.10.30">
    <property type="entry name" value="TolB, C-terminal domain"/>
    <property type="match status" value="2"/>
</dbReference>
<evidence type="ECO:0000256" key="4">
    <source>
        <dbReference type="PROSITE-ProRule" id="PRU00504"/>
    </source>
</evidence>
<protein>
    <submittedName>
        <fullName evidence="5">6-bladed beta-propeller</fullName>
    </submittedName>
</protein>
<dbReference type="AlphaFoldDB" id="A0A550J973"/>
<dbReference type="OrthoDB" id="9774579at2"/>